<evidence type="ECO:0000313" key="3">
    <source>
        <dbReference type="EMBL" id="KAL3308919.1"/>
    </source>
</evidence>
<dbReference type="Pfam" id="PF03009">
    <property type="entry name" value="GDPD"/>
    <property type="match status" value="1"/>
</dbReference>
<proteinExistence type="predicted"/>
<name>A0ABD2PNT7_9PLAT</name>
<sequence length="169" mass="19372">TFPLLRDCLEQVDPDLGFNIEIKWPMILRNGEAEMDNFFEPNYYVDRILGEIFRHANKRKIIISCFSPDICAMVNLKQNLYPVLLLGGDSDYADFRVSSIERTVSVACAEQLLGVALDAGEVLLASPDFVEHIRKKLNLVVFVWGEKGNHLEHRKELYKRGVNGVIYDR</sequence>
<comment type="caution">
    <text evidence="3">The sequence shown here is derived from an EMBL/GenBank/DDBJ whole genome shotgun (WGS) entry which is preliminary data.</text>
</comment>
<dbReference type="PANTHER" id="PTHR22958">
    <property type="entry name" value="GLYCEROPHOSPHORYL DIESTER PHOSPHODIESTERASE"/>
    <property type="match status" value="1"/>
</dbReference>
<feature type="domain" description="GP-PDE" evidence="2">
    <location>
        <begin position="1"/>
        <end position="169"/>
    </location>
</feature>
<dbReference type="PROSITE" id="PS51704">
    <property type="entry name" value="GP_PDE"/>
    <property type="match status" value="1"/>
</dbReference>
<evidence type="ECO:0000313" key="4">
    <source>
        <dbReference type="Proteomes" id="UP001626550"/>
    </source>
</evidence>
<dbReference type="InterPro" id="IPR051578">
    <property type="entry name" value="GDPD"/>
</dbReference>
<keyword evidence="1" id="KW-0378">Hydrolase</keyword>
<reference evidence="3 4" key="1">
    <citation type="submission" date="2024-11" db="EMBL/GenBank/DDBJ databases">
        <title>Adaptive evolution of stress response genes in parasites aligns with host niche diversity.</title>
        <authorList>
            <person name="Hahn C."/>
            <person name="Resl P."/>
        </authorList>
    </citation>
    <scope>NUCLEOTIDE SEQUENCE [LARGE SCALE GENOMIC DNA]</scope>
    <source>
        <strain evidence="3">EGGRZ-B1_66</strain>
        <tissue evidence="3">Body</tissue>
    </source>
</reference>
<dbReference type="SUPFAM" id="SSF51695">
    <property type="entry name" value="PLC-like phosphodiesterases"/>
    <property type="match status" value="1"/>
</dbReference>
<dbReference type="Proteomes" id="UP001626550">
    <property type="component" value="Unassembled WGS sequence"/>
</dbReference>
<dbReference type="InterPro" id="IPR030395">
    <property type="entry name" value="GP_PDE_dom"/>
</dbReference>
<feature type="non-terminal residue" evidence="3">
    <location>
        <position position="1"/>
    </location>
</feature>
<protein>
    <submittedName>
        <fullName evidence="3">Glycerophosphocholine phosphodiesterase gpcpd1</fullName>
    </submittedName>
</protein>
<dbReference type="EMBL" id="JBJKFK010004533">
    <property type="protein sequence ID" value="KAL3308919.1"/>
    <property type="molecule type" value="Genomic_DNA"/>
</dbReference>
<evidence type="ECO:0000259" key="2">
    <source>
        <dbReference type="PROSITE" id="PS51704"/>
    </source>
</evidence>
<dbReference type="GO" id="GO:0016787">
    <property type="term" value="F:hydrolase activity"/>
    <property type="evidence" value="ECO:0007669"/>
    <property type="project" value="UniProtKB-KW"/>
</dbReference>
<gene>
    <name evidence="3" type="primary">GPCPD1_3</name>
    <name evidence="3" type="ORF">Ciccas_012542</name>
</gene>
<dbReference type="AlphaFoldDB" id="A0ABD2PNT7"/>
<accession>A0ABD2PNT7</accession>
<keyword evidence="4" id="KW-1185">Reference proteome</keyword>
<evidence type="ECO:0000256" key="1">
    <source>
        <dbReference type="ARBA" id="ARBA00022801"/>
    </source>
</evidence>
<dbReference type="PANTHER" id="PTHR22958:SF1">
    <property type="entry name" value="GLYCEROPHOSPHOCHOLINE PHOSPHODIESTERASE GPCPD1"/>
    <property type="match status" value="1"/>
</dbReference>
<organism evidence="3 4">
    <name type="scientific">Cichlidogyrus casuarinus</name>
    <dbReference type="NCBI Taxonomy" id="1844966"/>
    <lineage>
        <taxon>Eukaryota</taxon>
        <taxon>Metazoa</taxon>
        <taxon>Spiralia</taxon>
        <taxon>Lophotrochozoa</taxon>
        <taxon>Platyhelminthes</taxon>
        <taxon>Monogenea</taxon>
        <taxon>Monopisthocotylea</taxon>
        <taxon>Dactylogyridea</taxon>
        <taxon>Ancyrocephalidae</taxon>
        <taxon>Cichlidogyrus</taxon>
    </lineage>
</organism>
<dbReference type="Gene3D" id="3.20.20.190">
    <property type="entry name" value="Phosphatidylinositol (PI) phosphodiesterase"/>
    <property type="match status" value="1"/>
</dbReference>
<dbReference type="InterPro" id="IPR017946">
    <property type="entry name" value="PLC-like_Pdiesterase_TIM-brl"/>
</dbReference>